<dbReference type="PANTHER" id="PTHR31875">
    <property type="entry name" value="PROTEIN DEHYDRATION-INDUCED 19"/>
    <property type="match status" value="1"/>
</dbReference>
<evidence type="ECO:0000256" key="1">
    <source>
        <dbReference type="ARBA" id="ARBA00007109"/>
    </source>
</evidence>
<dbReference type="InterPro" id="IPR008598">
    <property type="entry name" value="Di19_Zn-bd"/>
</dbReference>
<proteinExistence type="inferred from homology"/>
<dbReference type="Pfam" id="PF14571">
    <property type="entry name" value="Di19_C"/>
    <property type="match status" value="1"/>
</dbReference>
<organism evidence="5">
    <name type="scientific">Musa acuminata subsp. malaccensis</name>
    <name type="common">Wild banana</name>
    <name type="synonym">Musa malaccensis</name>
    <dbReference type="NCBI Taxonomy" id="214687"/>
    <lineage>
        <taxon>Eukaryota</taxon>
        <taxon>Viridiplantae</taxon>
        <taxon>Streptophyta</taxon>
        <taxon>Embryophyta</taxon>
        <taxon>Tracheophyta</taxon>
        <taxon>Spermatophyta</taxon>
        <taxon>Magnoliopsida</taxon>
        <taxon>Liliopsida</taxon>
        <taxon>Zingiberales</taxon>
        <taxon>Musaceae</taxon>
        <taxon>Musa</taxon>
    </lineage>
</organism>
<evidence type="ECO:0000256" key="2">
    <source>
        <dbReference type="SAM" id="MobiDB-lite"/>
    </source>
</evidence>
<comment type="similarity">
    <text evidence="1">Belongs to the Di19 family.</text>
</comment>
<protein>
    <submittedName>
        <fullName evidence="5">(wild Malaysian banana) hypothetical protein</fullName>
    </submittedName>
</protein>
<dbReference type="Pfam" id="PF05605">
    <property type="entry name" value="zf-Di19"/>
    <property type="match status" value="1"/>
</dbReference>
<sequence>MDSDLWISRLAAAKRHYSIQHQYSFQSDRLSIDEFEMEEEEEEEEEDVRPDFPCPYCYEDHDITSLCSHLEEEHAFESKATVCPICNIKVTKDMLNHIIFQHGHIFKISFTLSYHLFSLTKDYLQKHRRLRRFGIPSGHTLSLLGRDLYESHLQVLSGSAGYGSNHIDESNIAADPFLLTLLMNFPTSGAEEASKRSPDENSYRKKESNLPYSKSSLNASSLACEQKEQRQKQATGRADFVQDLLVSTLFGD</sequence>
<feature type="domain" description="Di19 zinc-binding" evidence="3">
    <location>
        <begin position="51"/>
        <end position="103"/>
    </location>
</feature>
<dbReference type="InterPro" id="IPR027935">
    <property type="entry name" value="Di19_C"/>
</dbReference>
<evidence type="ECO:0000313" key="5">
    <source>
        <dbReference type="EMBL" id="CAG1860113.1"/>
    </source>
</evidence>
<dbReference type="PANTHER" id="PTHR31875:SF6">
    <property type="entry name" value="PROTEIN DEHYDRATION-INDUCED 19"/>
    <property type="match status" value="1"/>
</dbReference>
<feature type="compositionally biased region" description="Polar residues" evidence="2">
    <location>
        <begin position="210"/>
        <end position="223"/>
    </location>
</feature>
<feature type="domain" description="Di19 C-terminal" evidence="4">
    <location>
        <begin position="141"/>
        <end position="249"/>
    </location>
</feature>
<dbReference type="AlphaFoldDB" id="A0A8D7FN87"/>
<accession>A0A8D7FN87</accession>
<gene>
    <name evidence="5" type="ORF">GSMUA_304090.1</name>
</gene>
<name>A0A8D7FN87_MUSAM</name>
<dbReference type="EMBL" id="HG996466">
    <property type="protein sequence ID" value="CAG1860113.1"/>
    <property type="molecule type" value="Genomic_DNA"/>
</dbReference>
<evidence type="ECO:0000259" key="3">
    <source>
        <dbReference type="Pfam" id="PF05605"/>
    </source>
</evidence>
<feature type="compositionally biased region" description="Basic and acidic residues" evidence="2">
    <location>
        <begin position="192"/>
        <end position="208"/>
    </location>
</feature>
<feature type="region of interest" description="Disordered" evidence="2">
    <location>
        <begin position="190"/>
        <end position="236"/>
    </location>
</feature>
<dbReference type="InterPro" id="IPR033347">
    <property type="entry name" value="Di19"/>
</dbReference>
<reference evidence="5" key="1">
    <citation type="submission" date="2021-03" db="EMBL/GenBank/DDBJ databases">
        <authorList>
            <consortium name="Genoscope - CEA"/>
            <person name="William W."/>
        </authorList>
    </citation>
    <scope>NUCLEOTIDE SEQUENCE</scope>
    <source>
        <strain evidence="5">Doubled-haploid Pahang</strain>
    </source>
</reference>
<evidence type="ECO:0000259" key="4">
    <source>
        <dbReference type="Pfam" id="PF14571"/>
    </source>
</evidence>